<reference evidence="1" key="1">
    <citation type="submission" date="2022-02" db="EMBL/GenBank/DDBJ databases">
        <title>Plant Genome Project.</title>
        <authorList>
            <person name="Zhang R.-G."/>
        </authorList>
    </citation>
    <scope>NUCLEOTIDE SEQUENCE</scope>
    <source>
        <strain evidence="1">AT1</strain>
    </source>
</reference>
<sequence length="122" mass="12371">MVVGGGGKGIQNEGGRGRGVIGGRGRGIQNEGGRGRGVIGGKGRGVTRDRGRGVPTASRGSGRGRGRAIGPNSGANIGANNGLVVKGRGPNQGILIGLEEIHKDRECLFLESGNKFIGSIMW</sequence>
<proteinExistence type="predicted"/>
<evidence type="ECO:0000313" key="1">
    <source>
        <dbReference type="EMBL" id="KAI8560888.1"/>
    </source>
</evidence>
<organism evidence="1 2">
    <name type="scientific">Rhododendron molle</name>
    <name type="common">Chinese azalea</name>
    <name type="synonym">Azalea mollis</name>
    <dbReference type="NCBI Taxonomy" id="49168"/>
    <lineage>
        <taxon>Eukaryota</taxon>
        <taxon>Viridiplantae</taxon>
        <taxon>Streptophyta</taxon>
        <taxon>Embryophyta</taxon>
        <taxon>Tracheophyta</taxon>
        <taxon>Spermatophyta</taxon>
        <taxon>Magnoliopsida</taxon>
        <taxon>eudicotyledons</taxon>
        <taxon>Gunneridae</taxon>
        <taxon>Pentapetalae</taxon>
        <taxon>asterids</taxon>
        <taxon>Ericales</taxon>
        <taxon>Ericaceae</taxon>
        <taxon>Ericoideae</taxon>
        <taxon>Rhodoreae</taxon>
        <taxon>Rhododendron</taxon>
    </lineage>
</organism>
<comment type="caution">
    <text evidence="1">The sequence shown here is derived from an EMBL/GenBank/DDBJ whole genome shotgun (WGS) entry which is preliminary data.</text>
</comment>
<protein>
    <submittedName>
        <fullName evidence="1">Uncharacterized protein</fullName>
    </submittedName>
</protein>
<gene>
    <name evidence="1" type="ORF">RHMOL_Rhmol04G0291000</name>
</gene>
<accession>A0ACC0P821</accession>
<keyword evidence="2" id="KW-1185">Reference proteome</keyword>
<evidence type="ECO:0000313" key="2">
    <source>
        <dbReference type="Proteomes" id="UP001062846"/>
    </source>
</evidence>
<name>A0ACC0P821_RHOML</name>
<dbReference type="Proteomes" id="UP001062846">
    <property type="component" value="Chromosome 4"/>
</dbReference>
<dbReference type="EMBL" id="CM046391">
    <property type="protein sequence ID" value="KAI8560888.1"/>
    <property type="molecule type" value="Genomic_DNA"/>
</dbReference>